<proteinExistence type="inferred from homology"/>
<sequence length="622" mass="69952">MLHHSLLFRESFSSMIRPFSASLRCRLVLPCLLFFTAFQASALDVEIEGVEDSKLEDNIRLHLNSLDVSPEVLGDPFWQDQISKTVSTAVEPFGYYNSEAVVELKDDDVILHVTLNTPLKVVNVFAEIFGDARTDDDFSKRFNSFALKKGDVLNQPVYENFKSSTFNYALSRGYFDFNWRATRIDLVREDREANILMIADSGQRYQFGDIKIVGDDKAMAIIKRLQPFEKGEYYTSAKLTEFNRRLNQSSYFSRVIARPVVTEAQGKEVPVEITLVHKPRDAFNVGLGAATDTGARLRLKWERPWVNSRGHSVSSEVFLSQPEQSFTVDYRIPQGDINNDYISIEGGYQFIDYSNTNTEAETLTVAGHRYWQDSGSPWQFDASLTYLRENYTQGADPAQTTQLVMPGYGVRYLNRDDSLNITKGTYFSAFYQIGRDGYGSDIDFQKAVVEAGIVRTYNRHWLMLRAEAGAIETNNFSKVPASLRFFAGGDQSVRGFAFRDISPKDDVIDPETGEINNVSIGGKYLATGSIEYAYEVVPNWRAAVFFDAGTAANTFSVSNNCDDYTGSSSDSEVGDCSPGLAYGVGTGFHWKSPIGPVRIYVARGMSDYENTWRLHFILGPEL</sequence>
<feature type="domain" description="Bacterial surface antigen (D15)" evidence="12">
    <location>
        <begin position="293"/>
        <end position="619"/>
    </location>
</feature>
<dbReference type="Proteomes" id="UP000175691">
    <property type="component" value="Unassembled WGS sequence"/>
</dbReference>
<dbReference type="EMBL" id="MDHN01000013">
    <property type="protein sequence ID" value="OFC71569.1"/>
    <property type="molecule type" value="Genomic_DNA"/>
</dbReference>
<evidence type="ECO:0000313" key="15">
    <source>
        <dbReference type="EMBL" id="OFC71569.1"/>
    </source>
</evidence>
<organism evidence="15 16">
    <name type="scientific">Alteromonas confluentis</name>
    <dbReference type="NCBI Taxonomy" id="1656094"/>
    <lineage>
        <taxon>Bacteria</taxon>
        <taxon>Pseudomonadati</taxon>
        <taxon>Pseudomonadota</taxon>
        <taxon>Gammaproteobacteria</taxon>
        <taxon>Alteromonadales</taxon>
        <taxon>Alteromonadaceae</taxon>
        <taxon>Alteromonas/Salinimonas group</taxon>
        <taxon>Alteromonas</taxon>
    </lineage>
</organism>
<evidence type="ECO:0000256" key="3">
    <source>
        <dbReference type="ARBA" id="ARBA00015419"/>
    </source>
</evidence>
<dbReference type="Gene3D" id="3.10.20.310">
    <property type="entry name" value="membrane protein fhac"/>
    <property type="match status" value="3"/>
</dbReference>
<protein>
    <recommendedName>
        <fullName evidence="3">Translocation and assembly module subunit TamA</fullName>
    </recommendedName>
    <alternativeName>
        <fullName evidence="9">Autotransporter assembly factor TamA</fullName>
    </alternativeName>
</protein>
<dbReference type="Pfam" id="PF01103">
    <property type="entry name" value="Omp85"/>
    <property type="match status" value="1"/>
</dbReference>
<dbReference type="Gene3D" id="2.40.160.50">
    <property type="entry name" value="membrane protein fhac: a member of the omp85/tpsb transporter family"/>
    <property type="match status" value="1"/>
</dbReference>
<dbReference type="InterPro" id="IPR035243">
    <property type="entry name" value="TamA_POTRA_Dom_1"/>
</dbReference>
<keyword evidence="8" id="KW-0998">Cell outer membrane</keyword>
<evidence type="ECO:0000256" key="11">
    <source>
        <dbReference type="SAM" id="SignalP"/>
    </source>
</evidence>
<keyword evidence="16" id="KW-1185">Reference proteome</keyword>
<evidence type="ECO:0000256" key="9">
    <source>
        <dbReference type="ARBA" id="ARBA00033063"/>
    </source>
</evidence>
<dbReference type="InterPro" id="IPR010827">
    <property type="entry name" value="BamA/TamA_POTRA"/>
</dbReference>
<feature type="domain" description="TamA POTRA" evidence="14">
    <location>
        <begin position="44"/>
        <end position="114"/>
    </location>
</feature>
<dbReference type="PANTHER" id="PTHR12815:SF47">
    <property type="entry name" value="TRANSLOCATION AND ASSEMBLY MODULE SUBUNIT TAMA"/>
    <property type="match status" value="1"/>
</dbReference>
<dbReference type="InterPro" id="IPR039910">
    <property type="entry name" value="D15-like"/>
</dbReference>
<evidence type="ECO:0000256" key="7">
    <source>
        <dbReference type="ARBA" id="ARBA00023136"/>
    </source>
</evidence>
<keyword evidence="7" id="KW-0472">Membrane</keyword>
<dbReference type="Pfam" id="PF07244">
    <property type="entry name" value="POTRA"/>
    <property type="match status" value="1"/>
</dbReference>
<evidence type="ECO:0000256" key="6">
    <source>
        <dbReference type="ARBA" id="ARBA00022729"/>
    </source>
</evidence>
<comment type="subcellular location">
    <subcellularLocation>
        <location evidence="1">Cell outer membrane</location>
    </subcellularLocation>
</comment>
<keyword evidence="4" id="KW-1134">Transmembrane beta strand</keyword>
<keyword evidence="5" id="KW-0812">Transmembrane</keyword>
<evidence type="ECO:0000259" key="13">
    <source>
        <dbReference type="Pfam" id="PF07244"/>
    </source>
</evidence>
<feature type="chain" id="PRO_5009209720" description="Translocation and assembly module subunit TamA" evidence="11">
    <location>
        <begin position="43"/>
        <end position="622"/>
    </location>
</feature>
<dbReference type="GO" id="GO:0097347">
    <property type="term" value="C:TAM protein secretion complex"/>
    <property type="evidence" value="ECO:0007669"/>
    <property type="project" value="TreeGrafter"/>
</dbReference>
<evidence type="ECO:0000256" key="5">
    <source>
        <dbReference type="ARBA" id="ARBA00022692"/>
    </source>
</evidence>
<dbReference type="InterPro" id="IPR000184">
    <property type="entry name" value="Bac_surfAg_D15"/>
</dbReference>
<evidence type="ECO:0000256" key="8">
    <source>
        <dbReference type="ARBA" id="ARBA00023237"/>
    </source>
</evidence>
<dbReference type="Pfam" id="PF17243">
    <property type="entry name" value="POTRA_TamA_1"/>
    <property type="match status" value="1"/>
</dbReference>
<evidence type="ECO:0000256" key="4">
    <source>
        <dbReference type="ARBA" id="ARBA00022452"/>
    </source>
</evidence>
<feature type="signal peptide" evidence="11">
    <location>
        <begin position="1"/>
        <end position="42"/>
    </location>
</feature>
<comment type="subunit">
    <text evidence="10">Interacts with TamB to form the translocation and assembly module (TAM).</text>
</comment>
<dbReference type="PANTHER" id="PTHR12815">
    <property type="entry name" value="SORTING AND ASSEMBLY MACHINERY SAMM50 PROTEIN FAMILY MEMBER"/>
    <property type="match status" value="1"/>
</dbReference>
<accession>A0A1E7ZDI0</accession>
<evidence type="ECO:0000256" key="10">
    <source>
        <dbReference type="ARBA" id="ARBA00093548"/>
    </source>
</evidence>
<evidence type="ECO:0000259" key="14">
    <source>
        <dbReference type="Pfam" id="PF17243"/>
    </source>
</evidence>
<evidence type="ECO:0000256" key="2">
    <source>
        <dbReference type="ARBA" id="ARBA00010248"/>
    </source>
</evidence>
<keyword evidence="6 11" id="KW-0732">Signal</keyword>
<comment type="similarity">
    <text evidence="2">Belongs to the TamA family.</text>
</comment>
<dbReference type="GO" id="GO:0009279">
    <property type="term" value="C:cell outer membrane"/>
    <property type="evidence" value="ECO:0007669"/>
    <property type="project" value="UniProtKB-SubCell"/>
</dbReference>
<reference evidence="15 16" key="1">
    <citation type="submission" date="2016-08" db="EMBL/GenBank/DDBJ databases">
        <authorList>
            <person name="Seilhamer J.J."/>
        </authorList>
    </citation>
    <scope>NUCLEOTIDE SEQUENCE [LARGE SCALE GENOMIC DNA]</scope>
    <source>
        <strain evidence="15 16">KCTC 42603</strain>
    </source>
</reference>
<dbReference type="GO" id="GO:0009306">
    <property type="term" value="P:protein secretion"/>
    <property type="evidence" value="ECO:0007669"/>
    <property type="project" value="TreeGrafter"/>
</dbReference>
<evidence type="ECO:0000256" key="1">
    <source>
        <dbReference type="ARBA" id="ARBA00004442"/>
    </source>
</evidence>
<evidence type="ECO:0000259" key="12">
    <source>
        <dbReference type="Pfam" id="PF01103"/>
    </source>
</evidence>
<gene>
    <name evidence="15" type="ORF">BFC18_07490</name>
</gene>
<comment type="caution">
    <text evidence="15">The sequence shown here is derived from an EMBL/GenBank/DDBJ whole genome shotgun (WGS) entry which is preliminary data.</text>
</comment>
<name>A0A1E7ZDI0_9ALTE</name>
<feature type="domain" description="POTRA" evidence="13">
    <location>
        <begin position="205"/>
        <end position="275"/>
    </location>
</feature>
<dbReference type="OrthoDB" id="9803054at2"/>
<evidence type="ECO:0000313" key="16">
    <source>
        <dbReference type="Proteomes" id="UP000175691"/>
    </source>
</evidence>
<dbReference type="AlphaFoldDB" id="A0A1E7ZDI0"/>
<dbReference type="STRING" id="1656094.BFC18_07490"/>